<evidence type="ECO:0000313" key="2">
    <source>
        <dbReference type="EMBL" id="PNU03671.1"/>
    </source>
</evidence>
<feature type="domain" description="Autotransporter" evidence="1">
    <location>
        <begin position="749"/>
        <end position="1019"/>
    </location>
</feature>
<dbReference type="InterPro" id="IPR004899">
    <property type="entry name" value="Pertactin_central"/>
</dbReference>
<accession>A0A2K2FY00</accession>
<dbReference type="Gene3D" id="2.160.20.20">
    <property type="match status" value="1"/>
</dbReference>
<dbReference type="InterPro" id="IPR011050">
    <property type="entry name" value="Pectin_lyase_fold/virulence"/>
</dbReference>
<dbReference type="Pfam" id="PF03212">
    <property type="entry name" value="Pertactin"/>
    <property type="match status" value="1"/>
</dbReference>
<gene>
    <name evidence="2" type="ORF">A8V01_23115</name>
</gene>
<comment type="caution">
    <text evidence="2">The sequence shown here is derived from an EMBL/GenBank/DDBJ whole genome shotgun (WGS) entry which is preliminary data.</text>
</comment>
<dbReference type="GO" id="GO:0019867">
    <property type="term" value="C:outer membrane"/>
    <property type="evidence" value="ECO:0007669"/>
    <property type="project" value="InterPro"/>
</dbReference>
<dbReference type="PROSITE" id="PS51208">
    <property type="entry name" value="AUTOTRANSPORTER"/>
    <property type="match status" value="1"/>
</dbReference>
<dbReference type="Proteomes" id="UP000236327">
    <property type="component" value="Unassembled WGS sequence"/>
</dbReference>
<dbReference type="RefSeq" id="WP_170065961.1">
    <property type="nucleotide sequence ID" value="NZ_LYMM01000046.1"/>
</dbReference>
<dbReference type="InterPro" id="IPR005546">
    <property type="entry name" value="Autotransporte_beta"/>
</dbReference>
<organism evidence="2 3">
    <name type="scientific">Novosphingobium guangzhouense</name>
    <dbReference type="NCBI Taxonomy" id="1850347"/>
    <lineage>
        <taxon>Bacteria</taxon>
        <taxon>Pseudomonadati</taxon>
        <taxon>Pseudomonadota</taxon>
        <taxon>Alphaproteobacteria</taxon>
        <taxon>Sphingomonadales</taxon>
        <taxon>Sphingomonadaceae</taxon>
        <taxon>Novosphingobium</taxon>
    </lineage>
</organism>
<dbReference type="NCBIfam" id="TIGR01414">
    <property type="entry name" value="autotrans_barl"/>
    <property type="match status" value="1"/>
</dbReference>
<protein>
    <recommendedName>
        <fullName evidence="1">Autotransporter domain-containing protein</fullName>
    </recommendedName>
</protein>
<dbReference type="SMART" id="SM00869">
    <property type="entry name" value="Autotransporter"/>
    <property type="match status" value="1"/>
</dbReference>
<keyword evidence="3" id="KW-1185">Reference proteome</keyword>
<dbReference type="SUPFAM" id="SSF103515">
    <property type="entry name" value="Autotransporter"/>
    <property type="match status" value="1"/>
</dbReference>
<dbReference type="Gene3D" id="2.40.128.130">
    <property type="entry name" value="Autotransporter beta-domain"/>
    <property type="match status" value="1"/>
</dbReference>
<dbReference type="InterPro" id="IPR036709">
    <property type="entry name" value="Autotransporte_beta_dom_sf"/>
</dbReference>
<dbReference type="InterPro" id="IPR012332">
    <property type="entry name" value="Autotransporter_pectin_lyase_C"/>
</dbReference>
<dbReference type="AlphaFoldDB" id="A0A2K2FY00"/>
<dbReference type="InterPro" id="IPR006315">
    <property type="entry name" value="OM_autotransptr_brl_dom"/>
</dbReference>
<dbReference type="Pfam" id="PF03797">
    <property type="entry name" value="Autotransporter"/>
    <property type="match status" value="1"/>
</dbReference>
<dbReference type="SUPFAM" id="SSF51126">
    <property type="entry name" value="Pectin lyase-like"/>
    <property type="match status" value="1"/>
</dbReference>
<proteinExistence type="predicted"/>
<evidence type="ECO:0000313" key="3">
    <source>
        <dbReference type="Proteomes" id="UP000236327"/>
    </source>
</evidence>
<name>A0A2K2FY00_9SPHN</name>
<reference evidence="2 3" key="1">
    <citation type="submission" date="2016-05" db="EMBL/GenBank/DDBJ databases">
        <title>Complete genome sequence of Novosphingobium guangzhouense SA925(T).</title>
        <authorList>
            <person name="Sha S."/>
        </authorList>
    </citation>
    <scope>NUCLEOTIDE SEQUENCE [LARGE SCALE GENOMIC DNA]</scope>
    <source>
        <strain evidence="2 3">SA925</strain>
    </source>
</reference>
<evidence type="ECO:0000259" key="1">
    <source>
        <dbReference type="PROSITE" id="PS51208"/>
    </source>
</evidence>
<dbReference type="EMBL" id="LYMM01000046">
    <property type="protein sequence ID" value="PNU03671.1"/>
    <property type="molecule type" value="Genomic_DNA"/>
</dbReference>
<sequence>MAADECGLAPLGGGTVTCIATDNPFSNGISYTAIADDLTVSLENDVAVSASANDTRGIVLSGIGANTVTLAGGTASVSTAGANATAVDVSSLGGPVSITVGNVSTSGSLAGGVRAIGGIDGDVTVVTGNVTTTGLDGSSFFFLPNSTAVTATATGTGDVTVDAGSISTAGLGARGVNASAIAGNVTVTTAAVTTTGDNAIAIAATSGTGNVDVMATGAIDTSGDFAHGVYATAMNGAAAVDVTSITTTGFNANGVYAMSGAGGTTVNFDDIAVAGTLTSGIDAQSVGGAVNISGGSVMATGQASTAVYGYSDTGMVNIATTGTVAATGRGGSGIYAASASGDVMVSASNVTTVAADSADTETSRSAIYAQGANANVTLTGTANAAGQALFGGSADAVAVIATDGDAMADVNAIRSTGATSRALSVSATGDATATVRGAVSASGDLADAVFIDAGDKATVNVTSGGTITAADGNLITVNSINGTTINNAGILGAARNGYTLAVTGGPATVNNSGTLNSDITLTAGNDTVNNSGIFVLGDNPNFGAGLDTFNNTGTVVFGQRTAASAKTMVGLERLNNSGLIDMRNGITGDTLTIPGTFTGSGNSQLGVDVNLGTGASDTLIVGGAATGSSSIVLRQTGTQALFNSGVTVVQAGAGSSANAFVLAGANGGVGAGLVRYEIVYNPADASYNLVGGPSDAAYRTLNYVEGVRSLWLKSADVVSAQLQARRDQLWAQGEAGTSGKFWLQMHGSVEDRGNGGNFTAFGATRSVDTSYRQDYFGGQVGFDFGGGSGERGGFAFGVTGGYISSSMNFDNASDRVQFDVVNAGVYGAFTSGNVFINALGKYDYYWATAHSNSGGFRDKSKGDAYGGRVEAGLRFGNDSFFAEPAVSVSYLKTGFDSFASQGVNVDFNDADGLRGRAGARIGTQFDMFGSKASIYAGGNYVHEFKGRDSVTFISGGEILTYRNNRVGDYGEAKLGIEIAQTGGVSGFIEGTYIRSFSDNSATRSDIEGAGGRAGLRIRF</sequence>